<dbReference type="RefSeq" id="WP_073708991.1">
    <property type="nucleotide sequence ID" value="NZ_MQSV01000002.1"/>
</dbReference>
<dbReference type="PANTHER" id="PTHR11839:SF31">
    <property type="entry name" value="ADP-RIBOSE PYROPHOSPHATASE"/>
    <property type="match status" value="1"/>
</dbReference>
<dbReference type="PANTHER" id="PTHR11839">
    <property type="entry name" value="UDP/ADP-SUGAR PYROPHOSPHATASE"/>
    <property type="match status" value="1"/>
</dbReference>
<gene>
    <name evidence="3" type="ORF">BSR29_03985</name>
</gene>
<dbReference type="GO" id="GO:0005829">
    <property type="term" value="C:cytosol"/>
    <property type="evidence" value="ECO:0007669"/>
    <property type="project" value="TreeGrafter"/>
</dbReference>
<dbReference type="Proteomes" id="UP000186785">
    <property type="component" value="Unassembled WGS sequence"/>
</dbReference>
<dbReference type="Gene3D" id="3.90.79.10">
    <property type="entry name" value="Nucleoside Triphosphate Pyrophosphohydrolase"/>
    <property type="match status" value="1"/>
</dbReference>
<accession>A0A1Q5PN90</accession>
<dbReference type="GO" id="GO:0016787">
    <property type="term" value="F:hydrolase activity"/>
    <property type="evidence" value="ECO:0007669"/>
    <property type="project" value="UniProtKB-KW"/>
</dbReference>
<proteinExistence type="predicted"/>
<dbReference type="AlphaFoldDB" id="A0A1Q5PN90"/>
<keyword evidence="1" id="KW-0378">Hydrolase</keyword>
<keyword evidence="4" id="KW-1185">Reference proteome</keyword>
<reference evidence="3 4" key="1">
    <citation type="submission" date="2016-11" db="EMBL/GenBank/DDBJ databases">
        <title>Actinomyces gypaetusis sp. nov. isolated from the vulture Gypaetus barbatus in Qinghai Tibet Plateau China.</title>
        <authorList>
            <person name="Meng X."/>
        </authorList>
    </citation>
    <scope>NUCLEOTIDE SEQUENCE [LARGE SCALE GENOMIC DNA]</scope>
    <source>
        <strain evidence="3 4">VUL4_2</strain>
    </source>
</reference>
<evidence type="ECO:0000313" key="3">
    <source>
        <dbReference type="EMBL" id="OKL49003.1"/>
    </source>
</evidence>
<dbReference type="CDD" id="cd24158">
    <property type="entry name" value="NUDIX_ADPRase_Rv1700"/>
    <property type="match status" value="1"/>
</dbReference>
<comment type="caution">
    <text evidence="3">The sequence shown here is derived from an EMBL/GenBank/DDBJ whole genome shotgun (WGS) entry which is preliminary data.</text>
</comment>
<name>A0A1Q5PN90_9ACTO</name>
<dbReference type="STRING" id="1921764.BSR28_03555"/>
<dbReference type="EMBL" id="MQSV01000002">
    <property type="protein sequence ID" value="OKL49003.1"/>
    <property type="molecule type" value="Genomic_DNA"/>
</dbReference>
<dbReference type="InterPro" id="IPR000086">
    <property type="entry name" value="NUDIX_hydrolase_dom"/>
</dbReference>
<dbReference type="OrthoDB" id="9806150at2"/>
<dbReference type="GO" id="GO:0006753">
    <property type="term" value="P:nucleoside phosphate metabolic process"/>
    <property type="evidence" value="ECO:0007669"/>
    <property type="project" value="TreeGrafter"/>
</dbReference>
<dbReference type="GO" id="GO:0019693">
    <property type="term" value="P:ribose phosphate metabolic process"/>
    <property type="evidence" value="ECO:0007669"/>
    <property type="project" value="TreeGrafter"/>
</dbReference>
<sequence>MSQYPDLKPEELHDSKQQYPVLAHEDIWQGRIVSLHAEDVQLGADGPVVRREYVKHPGAVAVVPLRIQNGREQVLMIRQYRHPVAKNLWEFPAGLLDIEGENYLVAAQRELAEETDLAADTWNVLVDYYASPGGYTESLRVFLARDLKVIEKPEFAREEEEALFQWGWVDLDEAVKAVHEGRLQNPSAVLGILATTSARAQNWQNLRPADAPWER</sequence>
<evidence type="ECO:0000313" key="4">
    <source>
        <dbReference type="Proteomes" id="UP000186785"/>
    </source>
</evidence>
<evidence type="ECO:0000256" key="1">
    <source>
        <dbReference type="ARBA" id="ARBA00022801"/>
    </source>
</evidence>
<dbReference type="PROSITE" id="PS51462">
    <property type="entry name" value="NUDIX"/>
    <property type="match status" value="1"/>
</dbReference>
<organism evidence="3 4">
    <name type="scientific">Boudabousia liubingyangii</name>
    <dbReference type="NCBI Taxonomy" id="1921764"/>
    <lineage>
        <taxon>Bacteria</taxon>
        <taxon>Bacillati</taxon>
        <taxon>Actinomycetota</taxon>
        <taxon>Actinomycetes</taxon>
        <taxon>Actinomycetales</taxon>
        <taxon>Actinomycetaceae</taxon>
        <taxon>Boudabousia</taxon>
    </lineage>
</organism>
<feature type="domain" description="Nudix hydrolase" evidence="2">
    <location>
        <begin position="54"/>
        <end position="191"/>
    </location>
</feature>
<dbReference type="InterPro" id="IPR015797">
    <property type="entry name" value="NUDIX_hydrolase-like_dom_sf"/>
</dbReference>
<dbReference type="Pfam" id="PF00293">
    <property type="entry name" value="NUDIX"/>
    <property type="match status" value="1"/>
</dbReference>
<evidence type="ECO:0000259" key="2">
    <source>
        <dbReference type="PROSITE" id="PS51462"/>
    </source>
</evidence>
<protein>
    <submittedName>
        <fullName evidence="3">ADP-ribose diphosphatase</fullName>
    </submittedName>
</protein>
<dbReference type="SUPFAM" id="SSF55811">
    <property type="entry name" value="Nudix"/>
    <property type="match status" value="1"/>
</dbReference>